<dbReference type="GeneID" id="107068142"/>
<dbReference type="Pfam" id="PF00561">
    <property type="entry name" value="Abhydrolase_1"/>
    <property type="match status" value="1"/>
</dbReference>
<evidence type="ECO:0000256" key="1">
    <source>
        <dbReference type="ARBA" id="ARBA00008645"/>
    </source>
</evidence>
<dbReference type="SUPFAM" id="SSF53474">
    <property type="entry name" value="alpha/beta-Hydrolases"/>
    <property type="match status" value="1"/>
</dbReference>
<accession>A0ABM1IHR7</accession>
<dbReference type="PANTHER" id="PTHR46118:SF4">
    <property type="entry name" value="PROTEIN ABHD11"/>
    <property type="match status" value="1"/>
</dbReference>
<evidence type="ECO:0000256" key="3">
    <source>
        <dbReference type="ARBA" id="ARBA00026104"/>
    </source>
</evidence>
<evidence type="ECO:0000256" key="2">
    <source>
        <dbReference type="ARBA" id="ARBA00022801"/>
    </source>
</evidence>
<evidence type="ECO:0000256" key="6">
    <source>
        <dbReference type="ARBA" id="ARBA00043742"/>
    </source>
</evidence>
<keyword evidence="13" id="KW-1185">Reference proteome</keyword>
<name>A0ABM1IHR7_POLDO</name>
<dbReference type="InterPro" id="IPR029058">
    <property type="entry name" value="AB_hydrolase_fold"/>
</dbReference>
<keyword evidence="2 14" id="KW-0378">Hydrolase</keyword>
<dbReference type="EC" id="3.1.1.116" evidence="3"/>
<dbReference type="PRINTS" id="PR00111">
    <property type="entry name" value="ABHYDROLASE"/>
</dbReference>
<proteinExistence type="inferred from homology"/>
<dbReference type="InterPro" id="IPR000073">
    <property type="entry name" value="AB_hydrolase_1"/>
</dbReference>
<dbReference type="PANTHER" id="PTHR46118">
    <property type="entry name" value="PROTEIN ABHD11"/>
    <property type="match status" value="1"/>
</dbReference>
<reference evidence="14" key="1">
    <citation type="submission" date="2025-08" db="UniProtKB">
        <authorList>
            <consortium name="RefSeq"/>
        </authorList>
    </citation>
    <scope>IDENTIFICATION</scope>
    <source>
        <tissue evidence="14">Whole body</tissue>
    </source>
</reference>
<comment type="catalytic activity">
    <reaction evidence="10">
        <text>1-octadecanoyl-2-(9Z-octadecenoyl)-sn-glycerol + H2O = 2-(9Z-octadecenoyl)-glycerol + octadecanoate + H(+)</text>
        <dbReference type="Rhea" id="RHEA:77103"/>
        <dbReference type="ChEBI" id="CHEBI:15377"/>
        <dbReference type="ChEBI" id="CHEBI:15378"/>
        <dbReference type="ChEBI" id="CHEBI:25629"/>
        <dbReference type="ChEBI" id="CHEBI:73990"/>
        <dbReference type="ChEBI" id="CHEBI:75468"/>
    </reaction>
</comment>
<evidence type="ECO:0000313" key="13">
    <source>
        <dbReference type="Proteomes" id="UP000694924"/>
    </source>
</evidence>
<evidence type="ECO:0000313" key="14">
    <source>
        <dbReference type="RefSeq" id="XP_015179754.1"/>
    </source>
</evidence>
<dbReference type="Gene3D" id="3.40.50.1820">
    <property type="entry name" value="alpha/beta hydrolase"/>
    <property type="match status" value="1"/>
</dbReference>
<gene>
    <name evidence="14" type="primary">LOC107068142</name>
</gene>
<evidence type="ECO:0000256" key="11">
    <source>
        <dbReference type="ARBA" id="ARBA00048919"/>
    </source>
</evidence>
<evidence type="ECO:0000256" key="10">
    <source>
        <dbReference type="ARBA" id="ARBA00048513"/>
    </source>
</evidence>
<evidence type="ECO:0000256" key="5">
    <source>
        <dbReference type="ARBA" id="ARBA00043667"/>
    </source>
</evidence>
<dbReference type="Proteomes" id="UP000694924">
    <property type="component" value="Unplaced"/>
</dbReference>
<comment type="catalytic activity">
    <reaction evidence="8">
        <text>1-octadecanoyl-2-(4Z,7Z,10Z,13Z,16Z,19Z-docosahexaenoyl)-sn-glycerol + H2O = 2-(4Z,7Z,10Z,13Z,16Z,19Z-docosahexaenoyl)-glycerol + octadecanoate + H(+)</text>
        <dbReference type="Rhea" id="RHEA:77107"/>
        <dbReference type="ChEBI" id="CHEBI:15377"/>
        <dbReference type="ChEBI" id="CHEBI:15378"/>
        <dbReference type="ChEBI" id="CHEBI:25629"/>
        <dbReference type="ChEBI" id="CHEBI:77129"/>
        <dbReference type="ChEBI" id="CHEBI:186738"/>
    </reaction>
</comment>
<comment type="similarity">
    <text evidence="1">Belongs to the AB hydrolase superfamily.</text>
</comment>
<dbReference type="RefSeq" id="XP_015179754.1">
    <property type="nucleotide sequence ID" value="XM_015324268.1"/>
</dbReference>
<evidence type="ECO:0000256" key="4">
    <source>
        <dbReference type="ARBA" id="ARBA00042703"/>
    </source>
</evidence>
<comment type="catalytic activity">
    <reaction evidence="5">
        <text>a 1,2-diacyl-sn-glycerol + H2O = a 2-acylglycerol + a fatty acid + H(+)</text>
        <dbReference type="Rhea" id="RHEA:33275"/>
        <dbReference type="ChEBI" id="CHEBI:15377"/>
        <dbReference type="ChEBI" id="CHEBI:15378"/>
        <dbReference type="ChEBI" id="CHEBI:17389"/>
        <dbReference type="ChEBI" id="CHEBI:17815"/>
        <dbReference type="ChEBI" id="CHEBI:28868"/>
        <dbReference type="EC" id="3.1.1.116"/>
    </reaction>
</comment>
<organism evidence="13 14">
    <name type="scientific">Polistes dominula</name>
    <name type="common">European paper wasp</name>
    <name type="synonym">Vespa dominula</name>
    <dbReference type="NCBI Taxonomy" id="743375"/>
    <lineage>
        <taxon>Eukaryota</taxon>
        <taxon>Metazoa</taxon>
        <taxon>Ecdysozoa</taxon>
        <taxon>Arthropoda</taxon>
        <taxon>Hexapoda</taxon>
        <taxon>Insecta</taxon>
        <taxon>Pterygota</taxon>
        <taxon>Neoptera</taxon>
        <taxon>Endopterygota</taxon>
        <taxon>Hymenoptera</taxon>
        <taxon>Apocrita</taxon>
        <taxon>Aculeata</taxon>
        <taxon>Vespoidea</taxon>
        <taxon>Vespidae</taxon>
        <taxon>Polistinae</taxon>
        <taxon>Polistini</taxon>
        <taxon>Polistes</taxon>
    </lineage>
</organism>
<comment type="catalytic activity">
    <reaction evidence="6">
        <text>a 1,3-diacyl-sn-glycerol + H2O = a 1-acyl-sn-glycerol + a fatty acid + H(+)</text>
        <dbReference type="Rhea" id="RHEA:38503"/>
        <dbReference type="ChEBI" id="CHEBI:15377"/>
        <dbReference type="ChEBI" id="CHEBI:15378"/>
        <dbReference type="ChEBI" id="CHEBI:28868"/>
        <dbReference type="ChEBI" id="CHEBI:64683"/>
        <dbReference type="ChEBI" id="CHEBI:77272"/>
    </reaction>
</comment>
<comment type="catalytic activity">
    <reaction evidence="11">
        <text>1-octadecanoyl-2-(5Z,8Z,11Z,14Z-eicosatetraenoyl)-sn-glycerol + H2O = 2-(5Z,8Z,11Z,14Z-eicosatetraenoyl)-glycerol + octadecanoate + H(+)</text>
        <dbReference type="Rhea" id="RHEA:38507"/>
        <dbReference type="ChEBI" id="CHEBI:15377"/>
        <dbReference type="ChEBI" id="CHEBI:15378"/>
        <dbReference type="ChEBI" id="CHEBI:25629"/>
        <dbReference type="ChEBI" id="CHEBI:52392"/>
        <dbReference type="ChEBI" id="CHEBI:75728"/>
    </reaction>
</comment>
<evidence type="ECO:0000256" key="9">
    <source>
        <dbReference type="ARBA" id="ARBA00048504"/>
    </source>
</evidence>
<dbReference type="GO" id="GO:0016787">
    <property type="term" value="F:hydrolase activity"/>
    <property type="evidence" value="ECO:0007669"/>
    <property type="project" value="UniProtKB-KW"/>
</dbReference>
<protein>
    <recommendedName>
        <fullName evidence="7">sn-1-specific diacylglycerol lipase ABHD11</fullName>
        <ecNumber evidence="3">3.1.1.116</ecNumber>
    </recommendedName>
    <alternativeName>
        <fullName evidence="4">Alpha/beta hydrolase domain-containing protein 11</fullName>
    </alternativeName>
</protein>
<sequence length="320" mass="35940">MIQMTTQSSKLIHLGRLNVTLVSSVLRFLSTYKTLNNSTIVEPVKLAYASYESMKENNNVTIHPIVIMHGLFGSKNNWNSLSKVIHQKTQRKVIAVDARNHGDSPHSSEMSYKHMAQDIVQLLNDLEFEKAILIGHSMGGSTMMYLALNYPELVEKLLVVDMSPARASPSLIQMISIFKAMRSVTLEGSPSLTKARKMAEEQLMESVKPLTLRQFLTMNLVEAEPGKYKWRVNLPVLEQNFSSEIAVFPNVEGKVYMGPTLFIGGSNSDYIKVEDHPAIKKLFPSAQFIYINGANHWVHADNPTEFINIATNFINQSHSS</sequence>
<feature type="domain" description="AB hydrolase-1" evidence="12">
    <location>
        <begin position="64"/>
        <end position="303"/>
    </location>
</feature>
<evidence type="ECO:0000259" key="12">
    <source>
        <dbReference type="Pfam" id="PF00561"/>
    </source>
</evidence>
<comment type="catalytic activity">
    <reaction evidence="9">
        <text>1,2-didecanoylglycerol + H2O = decanoylglycerol + decanoate + H(+)</text>
        <dbReference type="Rhea" id="RHEA:48596"/>
        <dbReference type="ChEBI" id="CHEBI:11152"/>
        <dbReference type="ChEBI" id="CHEBI:15377"/>
        <dbReference type="ChEBI" id="CHEBI:15378"/>
        <dbReference type="ChEBI" id="CHEBI:27689"/>
        <dbReference type="ChEBI" id="CHEBI:90605"/>
    </reaction>
</comment>
<evidence type="ECO:0000256" key="8">
    <source>
        <dbReference type="ARBA" id="ARBA00048283"/>
    </source>
</evidence>
<evidence type="ECO:0000256" key="7">
    <source>
        <dbReference type="ARBA" id="ARBA00044064"/>
    </source>
</evidence>